<sequence length="194" mass="20521">MDRSRRHRATDAPWERCEGRGVAPTGIAFPGEQRPGTSGGEKGLSVASAADVTHGELGQQVVTEVGARDVTGTEIWILILTAAVLKKGSCLMGGRKRSGGLRAGFGDTVNPVCQLFQESHKMRALAVRVPLEGSHLVRREAQECPQLLAARKASGKKQDPMVSVAIEAKEEAGLGARLVKGVYVVDAGWGRTVG</sequence>
<dbReference type="EMBL" id="JANPWB010000006">
    <property type="protein sequence ID" value="KAJ1174905.1"/>
    <property type="molecule type" value="Genomic_DNA"/>
</dbReference>
<dbReference type="AlphaFoldDB" id="A0AAV7TER8"/>
<feature type="region of interest" description="Disordered" evidence="1">
    <location>
        <begin position="1"/>
        <end position="44"/>
    </location>
</feature>
<gene>
    <name evidence="2" type="ORF">NDU88_000196</name>
</gene>
<keyword evidence="3" id="KW-1185">Reference proteome</keyword>
<name>A0AAV7TER8_PLEWA</name>
<accession>A0AAV7TER8</accession>
<evidence type="ECO:0000256" key="1">
    <source>
        <dbReference type="SAM" id="MobiDB-lite"/>
    </source>
</evidence>
<comment type="caution">
    <text evidence="2">The sequence shown here is derived from an EMBL/GenBank/DDBJ whole genome shotgun (WGS) entry which is preliminary data.</text>
</comment>
<proteinExistence type="predicted"/>
<dbReference type="Proteomes" id="UP001066276">
    <property type="component" value="Chromosome 3_2"/>
</dbReference>
<feature type="compositionally biased region" description="Basic and acidic residues" evidence="1">
    <location>
        <begin position="1"/>
        <end position="19"/>
    </location>
</feature>
<evidence type="ECO:0000313" key="3">
    <source>
        <dbReference type="Proteomes" id="UP001066276"/>
    </source>
</evidence>
<evidence type="ECO:0000313" key="2">
    <source>
        <dbReference type="EMBL" id="KAJ1174905.1"/>
    </source>
</evidence>
<reference evidence="2" key="1">
    <citation type="journal article" date="2022" name="bioRxiv">
        <title>Sequencing and chromosome-scale assembly of the giantPleurodeles waltlgenome.</title>
        <authorList>
            <person name="Brown T."/>
            <person name="Elewa A."/>
            <person name="Iarovenko S."/>
            <person name="Subramanian E."/>
            <person name="Araus A.J."/>
            <person name="Petzold A."/>
            <person name="Susuki M."/>
            <person name="Suzuki K.-i.T."/>
            <person name="Hayashi T."/>
            <person name="Toyoda A."/>
            <person name="Oliveira C."/>
            <person name="Osipova E."/>
            <person name="Leigh N.D."/>
            <person name="Simon A."/>
            <person name="Yun M.H."/>
        </authorList>
    </citation>
    <scope>NUCLEOTIDE SEQUENCE</scope>
    <source>
        <strain evidence="2">20211129_DDA</strain>
        <tissue evidence="2">Liver</tissue>
    </source>
</reference>
<organism evidence="2 3">
    <name type="scientific">Pleurodeles waltl</name>
    <name type="common">Iberian ribbed newt</name>
    <dbReference type="NCBI Taxonomy" id="8319"/>
    <lineage>
        <taxon>Eukaryota</taxon>
        <taxon>Metazoa</taxon>
        <taxon>Chordata</taxon>
        <taxon>Craniata</taxon>
        <taxon>Vertebrata</taxon>
        <taxon>Euteleostomi</taxon>
        <taxon>Amphibia</taxon>
        <taxon>Batrachia</taxon>
        <taxon>Caudata</taxon>
        <taxon>Salamandroidea</taxon>
        <taxon>Salamandridae</taxon>
        <taxon>Pleurodelinae</taxon>
        <taxon>Pleurodeles</taxon>
    </lineage>
</organism>
<protein>
    <submittedName>
        <fullName evidence="2">Uncharacterized protein</fullName>
    </submittedName>
</protein>